<dbReference type="Gene3D" id="1.10.287.1120">
    <property type="entry name" value="Bipartite methylase S protein"/>
    <property type="match status" value="1"/>
</dbReference>
<feature type="domain" description="Type I restriction modification DNA specificity" evidence="4">
    <location>
        <begin position="241"/>
        <end position="394"/>
    </location>
</feature>
<keyword evidence="5" id="KW-0540">Nuclease</keyword>
<evidence type="ECO:0000256" key="3">
    <source>
        <dbReference type="ARBA" id="ARBA00023125"/>
    </source>
</evidence>
<organism evidence="5 6">
    <name type="scientific">Vibrio pectenicida</name>
    <dbReference type="NCBI Taxonomy" id="62763"/>
    <lineage>
        <taxon>Bacteria</taxon>
        <taxon>Pseudomonadati</taxon>
        <taxon>Pseudomonadota</taxon>
        <taxon>Gammaproteobacteria</taxon>
        <taxon>Vibrionales</taxon>
        <taxon>Vibrionaceae</taxon>
        <taxon>Vibrio</taxon>
    </lineage>
</organism>
<dbReference type="InterPro" id="IPR051212">
    <property type="entry name" value="Type-I_RE_S_subunit"/>
</dbReference>
<evidence type="ECO:0000313" key="6">
    <source>
        <dbReference type="Proteomes" id="UP000565719"/>
    </source>
</evidence>
<evidence type="ECO:0000256" key="1">
    <source>
        <dbReference type="ARBA" id="ARBA00010923"/>
    </source>
</evidence>
<dbReference type="GO" id="GO:0004519">
    <property type="term" value="F:endonuclease activity"/>
    <property type="evidence" value="ECO:0007669"/>
    <property type="project" value="UniProtKB-KW"/>
</dbReference>
<reference evidence="5 6" key="1">
    <citation type="submission" date="2019-09" db="EMBL/GenBank/DDBJ databases">
        <title>Draft genome sequencing and comparative genomics of hatchery-associated Vibrios.</title>
        <authorList>
            <person name="Kehlet-Delgado H."/>
            <person name="Mueller R.S."/>
        </authorList>
    </citation>
    <scope>NUCLEOTIDE SEQUENCE [LARGE SCALE GENOMIC DNA]</scope>
    <source>
        <strain evidence="5 6">99-46-Y</strain>
    </source>
</reference>
<dbReference type="CDD" id="cd17288">
    <property type="entry name" value="RMtype1_S_LlaAI06ORF1089P_TRD1-CR1_like"/>
    <property type="match status" value="1"/>
</dbReference>
<keyword evidence="5" id="KW-0255">Endonuclease</keyword>
<dbReference type="AlphaFoldDB" id="A0A7Y3ZWK3"/>
<evidence type="ECO:0000313" key="5">
    <source>
        <dbReference type="EMBL" id="NOH70238.1"/>
    </source>
</evidence>
<keyword evidence="2" id="KW-0680">Restriction system</keyword>
<dbReference type="Pfam" id="PF01420">
    <property type="entry name" value="Methylase_S"/>
    <property type="match status" value="2"/>
</dbReference>
<dbReference type="InterPro" id="IPR044946">
    <property type="entry name" value="Restrct_endonuc_typeI_TRD_sf"/>
</dbReference>
<comment type="similarity">
    <text evidence="1">Belongs to the type-I restriction system S methylase family.</text>
</comment>
<protein>
    <submittedName>
        <fullName evidence="5">Restriction endonuclease subunit S</fullName>
    </submittedName>
</protein>
<evidence type="ECO:0000259" key="4">
    <source>
        <dbReference type="Pfam" id="PF01420"/>
    </source>
</evidence>
<dbReference type="GO" id="GO:0009307">
    <property type="term" value="P:DNA restriction-modification system"/>
    <property type="evidence" value="ECO:0007669"/>
    <property type="project" value="UniProtKB-KW"/>
</dbReference>
<dbReference type="CDD" id="cd17521">
    <property type="entry name" value="RMtype1_S_Sau13435ORF2165P_TRD2-CR2_like"/>
    <property type="match status" value="1"/>
</dbReference>
<proteinExistence type="inferred from homology"/>
<name>A0A7Y3ZWK3_9VIBR</name>
<evidence type="ECO:0000256" key="2">
    <source>
        <dbReference type="ARBA" id="ARBA00022747"/>
    </source>
</evidence>
<dbReference type="Gene3D" id="3.90.220.20">
    <property type="entry name" value="DNA methylase specificity domains"/>
    <property type="match status" value="2"/>
</dbReference>
<gene>
    <name evidence="5" type="ORF">F0225_02635</name>
</gene>
<dbReference type="Proteomes" id="UP000565719">
    <property type="component" value="Unassembled WGS sequence"/>
</dbReference>
<comment type="caution">
    <text evidence="5">The sequence shown here is derived from an EMBL/GenBank/DDBJ whole genome shotgun (WGS) entry which is preliminary data.</text>
</comment>
<dbReference type="RefSeq" id="WP_171359861.1">
    <property type="nucleotide sequence ID" value="NZ_VTXC01000005.1"/>
</dbReference>
<dbReference type="PANTHER" id="PTHR43140:SF1">
    <property type="entry name" value="TYPE I RESTRICTION ENZYME ECOKI SPECIFICITY SUBUNIT"/>
    <property type="match status" value="1"/>
</dbReference>
<dbReference type="SUPFAM" id="SSF116734">
    <property type="entry name" value="DNA methylase specificity domain"/>
    <property type="match status" value="2"/>
</dbReference>
<feature type="domain" description="Type I restriction modification DNA specificity" evidence="4">
    <location>
        <begin position="49"/>
        <end position="203"/>
    </location>
</feature>
<dbReference type="GO" id="GO:0003677">
    <property type="term" value="F:DNA binding"/>
    <property type="evidence" value="ECO:0007669"/>
    <property type="project" value="UniProtKB-KW"/>
</dbReference>
<dbReference type="EMBL" id="VTXC01000005">
    <property type="protein sequence ID" value="NOH70238.1"/>
    <property type="molecule type" value="Genomic_DNA"/>
</dbReference>
<keyword evidence="5" id="KW-0378">Hydrolase</keyword>
<dbReference type="PANTHER" id="PTHR43140">
    <property type="entry name" value="TYPE-1 RESTRICTION ENZYME ECOKI SPECIFICITY PROTEIN"/>
    <property type="match status" value="1"/>
</dbReference>
<accession>A0A7Y3ZWK3</accession>
<sequence length="426" mass="48353">MTGRYKAYPDYKDSGVELLGNIPEHWEAWKFKHCLLSALLYGANEAALDENKSDPRYIRITDMNEDGSLRDETYKSLPQSIAKDYLLSDGDILLARSGATVGKSFLYKSSFGTSCFAGYLIKASCNNKVLNSRYAYWFCQSDQFWKYISGSQIQSTIQNVSAEKYGEMKLPFSSEMEEQQKIANFLDHETAKIDTLITKQEKLIELLKEKRQAVISHAVTKGLNPDAPMKDSGVEWLGEMPEHWSVGRLKNVLRIRNGKDYKHIEVESGGYPVYGSGGIFKRSSEYLFDGESVLFGRKGTIDKPLVVKGKFWTVDTMFYSELNKYTDAHYVHSQSTLFPFDLLSTNTALPSMTQEDLLELGFVIPPFEEQLDISKAISKQNNKFANIIEKASKQIDLMKERKTALISAAVTGKIDVRDWKVQEVQE</sequence>
<dbReference type="InterPro" id="IPR000055">
    <property type="entry name" value="Restrct_endonuc_typeI_TRD"/>
</dbReference>
<keyword evidence="3" id="KW-0238">DNA-binding</keyword>